<comment type="caution">
    <text evidence="2">The sequence shown here is derived from an EMBL/GenBank/DDBJ whole genome shotgun (WGS) entry which is preliminary data.</text>
</comment>
<feature type="region of interest" description="Disordered" evidence="1">
    <location>
        <begin position="21"/>
        <end position="79"/>
    </location>
</feature>
<feature type="compositionally biased region" description="Low complexity" evidence="1">
    <location>
        <begin position="36"/>
        <end position="61"/>
    </location>
</feature>
<proteinExistence type="predicted"/>
<reference evidence="2 3" key="1">
    <citation type="journal article" date="2019" name="Int. J. Syst. Evol. Microbiol.">
        <title>The Global Catalogue of Microorganisms (GCM) 10K type strain sequencing project: providing services to taxonomists for standard genome sequencing and annotation.</title>
        <authorList>
            <consortium name="The Broad Institute Genomics Platform"/>
            <consortium name="The Broad Institute Genome Sequencing Center for Infectious Disease"/>
            <person name="Wu L."/>
            <person name="Ma J."/>
        </authorList>
    </citation>
    <scope>NUCLEOTIDE SEQUENCE [LARGE SCALE GENOMIC DNA]</scope>
    <source>
        <strain evidence="2 3">JCM 16374</strain>
    </source>
</reference>
<evidence type="ECO:0000313" key="2">
    <source>
        <dbReference type="EMBL" id="GAA2664581.1"/>
    </source>
</evidence>
<name>A0ABN3RZN9_9ACTN</name>
<keyword evidence="3" id="KW-1185">Reference proteome</keyword>
<protein>
    <submittedName>
        <fullName evidence="2">Uncharacterized protein</fullName>
    </submittedName>
</protein>
<gene>
    <name evidence="2" type="ORF">GCM10009864_36500</name>
</gene>
<evidence type="ECO:0000313" key="3">
    <source>
        <dbReference type="Proteomes" id="UP001500994"/>
    </source>
</evidence>
<dbReference type="Proteomes" id="UP001500994">
    <property type="component" value="Unassembled WGS sequence"/>
</dbReference>
<dbReference type="EMBL" id="BAAARK010000010">
    <property type="protein sequence ID" value="GAA2664581.1"/>
    <property type="molecule type" value="Genomic_DNA"/>
</dbReference>
<organism evidence="2 3">
    <name type="scientific">Streptomyces lunalinharesii</name>
    <dbReference type="NCBI Taxonomy" id="333384"/>
    <lineage>
        <taxon>Bacteria</taxon>
        <taxon>Bacillati</taxon>
        <taxon>Actinomycetota</taxon>
        <taxon>Actinomycetes</taxon>
        <taxon>Kitasatosporales</taxon>
        <taxon>Streptomycetaceae</taxon>
        <taxon>Streptomyces</taxon>
    </lineage>
</organism>
<accession>A0ABN3RZN9</accession>
<evidence type="ECO:0000256" key="1">
    <source>
        <dbReference type="SAM" id="MobiDB-lite"/>
    </source>
</evidence>
<sequence>MRGGPVTFAHVGMGAAGLEELGAAPGGWESAPWEQPPSTSAPASTGAAHSARRAAGPTAGAAGRGGRGKAEGRGKRGGRIGFDIVQSSLFGAKALPGVRGRASTVRAKALSSG</sequence>